<reference evidence="3" key="2">
    <citation type="submission" date="2016-10" db="EMBL/GenBank/DDBJ databases">
        <authorList>
            <person name="Wibberg D."/>
        </authorList>
    </citation>
    <scope>NUCLEOTIDE SEQUENCE [LARGE SCALE GENOMIC DNA]</scope>
</reference>
<proteinExistence type="predicted"/>
<evidence type="ECO:0000313" key="3">
    <source>
        <dbReference type="Proteomes" id="UP000183063"/>
    </source>
</evidence>
<evidence type="ECO:0000313" key="2">
    <source>
        <dbReference type="EMBL" id="SEO71154.1"/>
    </source>
</evidence>
<accession>A0A1H8RY70</accession>
<dbReference type="EMBL" id="FOCV01000022">
    <property type="protein sequence ID" value="SEO71154.1"/>
    <property type="molecule type" value="Genomic_DNA"/>
</dbReference>
<dbReference type="AlphaFoldDB" id="A0A1H8RY70"/>
<dbReference type="Proteomes" id="UP000183063">
    <property type="component" value="Unassembled WGS sequence"/>
</dbReference>
<sequence length="67" mass="7806">MLEVKARTLALCDRFPYAHQMMRSSDGETVFCKSDQEKADHDLYRQARFGFVDERALLVDCSYMPLV</sequence>
<reference evidence="1" key="1">
    <citation type="submission" date="2016-10" db="EMBL/GenBank/DDBJ databases">
        <authorList>
            <person name="de Groot N.N."/>
        </authorList>
    </citation>
    <scope>NUCLEOTIDE SEQUENCE [LARGE SCALE GENOMIC DNA]</scope>
    <source>
        <strain evidence="1">CCBAU85039</strain>
    </source>
</reference>
<dbReference type="Proteomes" id="UP000198939">
    <property type="component" value="Unassembled WGS sequence"/>
</dbReference>
<evidence type="ECO:0000313" key="1">
    <source>
        <dbReference type="EMBL" id="SEI08044.1"/>
    </source>
</evidence>
<keyword evidence="4" id="KW-1185">Reference proteome</keyword>
<organism evidence="1 3">
    <name type="scientific">Rhizobium tibeticum</name>
    <dbReference type="NCBI Taxonomy" id="501024"/>
    <lineage>
        <taxon>Bacteria</taxon>
        <taxon>Pseudomonadati</taxon>
        <taxon>Pseudomonadota</taxon>
        <taxon>Alphaproteobacteria</taxon>
        <taxon>Hyphomicrobiales</taxon>
        <taxon>Rhizobiaceae</taxon>
        <taxon>Rhizobium/Agrobacterium group</taxon>
        <taxon>Rhizobium</taxon>
    </lineage>
</organism>
<reference evidence="2 4" key="3">
    <citation type="submission" date="2016-10" db="EMBL/GenBank/DDBJ databases">
        <authorList>
            <person name="Varghese N."/>
            <person name="Submissions S."/>
        </authorList>
    </citation>
    <scope>NUCLEOTIDE SEQUENCE [LARGE SCALE GENOMIC DNA]</scope>
    <source>
        <strain evidence="2 4">CGMCC 1.7071</strain>
    </source>
</reference>
<name>A0A1H8RY70_9HYPH</name>
<gene>
    <name evidence="1" type="ORF">RTCCBAU85039_4282</name>
    <name evidence="2" type="ORF">SAMN05216228_1022122</name>
</gene>
<protein>
    <submittedName>
        <fullName evidence="1">Uncharacterized protein</fullName>
    </submittedName>
</protein>
<evidence type="ECO:0000313" key="4">
    <source>
        <dbReference type="Proteomes" id="UP000198939"/>
    </source>
</evidence>
<dbReference type="EMBL" id="FNXB01000025">
    <property type="protein sequence ID" value="SEI08044.1"/>
    <property type="molecule type" value="Genomic_DNA"/>
</dbReference>